<organism evidence="1">
    <name type="scientific">Anguilla anguilla</name>
    <name type="common">European freshwater eel</name>
    <name type="synonym">Muraena anguilla</name>
    <dbReference type="NCBI Taxonomy" id="7936"/>
    <lineage>
        <taxon>Eukaryota</taxon>
        <taxon>Metazoa</taxon>
        <taxon>Chordata</taxon>
        <taxon>Craniata</taxon>
        <taxon>Vertebrata</taxon>
        <taxon>Euteleostomi</taxon>
        <taxon>Actinopterygii</taxon>
        <taxon>Neopterygii</taxon>
        <taxon>Teleostei</taxon>
        <taxon>Anguilliformes</taxon>
        <taxon>Anguillidae</taxon>
        <taxon>Anguilla</taxon>
    </lineage>
</organism>
<sequence length="36" mass="4077">MLWCKLMVGLPVLYDIVLFSTDISNESRFPGLSAFL</sequence>
<accession>A0A0E9XRR8</accession>
<proteinExistence type="predicted"/>
<protein>
    <submittedName>
        <fullName evidence="1">Uncharacterized protein</fullName>
    </submittedName>
</protein>
<dbReference type="AlphaFoldDB" id="A0A0E9XRR8"/>
<name>A0A0E9XRR8_ANGAN</name>
<reference evidence="1" key="1">
    <citation type="submission" date="2014-11" db="EMBL/GenBank/DDBJ databases">
        <authorList>
            <person name="Amaro Gonzalez C."/>
        </authorList>
    </citation>
    <scope>NUCLEOTIDE SEQUENCE</scope>
</reference>
<evidence type="ECO:0000313" key="1">
    <source>
        <dbReference type="EMBL" id="JAI05132.1"/>
    </source>
</evidence>
<dbReference type="EMBL" id="GBXM01003446">
    <property type="protein sequence ID" value="JAI05132.1"/>
    <property type="molecule type" value="Transcribed_RNA"/>
</dbReference>
<reference evidence="1" key="2">
    <citation type="journal article" date="2015" name="Fish Shellfish Immunol.">
        <title>Early steps in the European eel (Anguilla anguilla)-Vibrio vulnificus interaction in the gills: Role of the RtxA13 toxin.</title>
        <authorList>
            <person name="Callol A."/>
            <person name="Pajuelo D."/>
            <person name="Ebbesson L."/>
            <person name="Teles M."/>
            <person name="MacKenzie S."/>
            <person name="Amaro C."/>
        </authorList>
    </citation>
    <scope>NUCLEOTIDE SEQUENCE</scope>
</reference>